<gene>
    <name evidence="1" type="ORF">NDU88_002220</name>
</gene>
<keyword evidence="2" id="KW-1185">Reference proteome</keyword>
<reference evidence="1" key="1">
    <citation type="journal article" date="2022" name="bioRxiv">
        <title>Sequencing and chromosome-scale assembly of the giantPleurodeles waltlgenome.</title>
        <authorList>
            <person name="Brown T."/>
            <person name="Elewa A."/>
            <person name="Iarovenko S."/>
            <person name="Subramanian E."/>
            <person name="Araus A.J."/>
            <person name="Petzold A."/>
            <person name="Susuki M."/>
            <person name="Suzuki K.-i.T."/>
            <person name="Hayashi T."/>
            <person name="Toyoda A."/>
            <person name="Oliveira C."/>
            <person name="Osipova E."/>
            <person name="Leigh N.D."/>
            <person name="Simon A."/>
            <person name="Yun M.H."/>
        </authorList>
    </citation>
    <scope>NUCLEOTIDE SEQUENCE</scope>
    <source>
        <strain evidence="1">20211129_DDA</strain>
        <tissue evidence="1">Liver</tissue>
    </source>
</reference>
<accession>A0AAV7V9Y1</accession>
<evidence type="ECO:0000313" key="2">
    <source>
        <dbReference type="Proteomes" id="UP001066276"/>
    </source>
</evidence>
<dbReference type="Proteomes" id="UP001066276">
    <property type="component" value="Chromosome 2_1"/>
</dbReference>
<proteinExistence type="predicted"/>
<organism evidence="1 2">
    <name type="scientific">Pleurodeles waltl</name>
    <name type="common">Iberian ribbed newt</name>
    <dbReference type="NCBI Taxonomy" id="8319"/>
    <lineage>
        <taxon>Eukaryota</taxon>
        <taxon>Metazoa</taxon>
        <taxon>Chordata</taxon>
        <taxon>Craniata</taxon>
        <taxon>Vertebrata</taxon>
        <taxon>Euteleostomi</taxon>
        <taxon>Amphibia</taxon>
        <taxon>Batrachia</taxon>
        <taxon>Caudata</taxon>
        <taxon>Salamandroidea</taxon>
        <taxon>Salamandridae</taxon>
        <taxon>Pleurodelinae</taxon>
        <taxon>Pleurodeles</taxon>
    </lineage>
</organism>
<sequence length="99" mass="11511">MQHRRLIISLEPPVDVCIDVLNLHVKRKMLPKMCIDVYCMVDDSNFQPRTPFRLSKKRKNLQSGCHFDTVCRSTEVKAGFRSSPDFSVQRPVNINFQCV</sequence>
<comment type="caution">
    <text evidence="1">The sequence shown here is derived from an EMBL/GenBank/DDBJ whole genome shotgun (WGS) entry which is preliminary data.</text>
</comment>
<evidence type="ECO:0000313" key="1">
    <source>
        <dbReference type="EMBL" id="KAJ1198379.1"/>
    </source>
</evidence>
<dbReference type="EMBL" id="JANPWB010000003">
    <property type="protein sequence ID" value="KAJ1198379.1"/>
    <property type="molecule type" value="Genomic_DNA"/>
</dbReference>
<protein>
    <submittedName>
        <fullName evidence="1">Uncharacterized protein</fullName>
    </submittedName>
</protein>
<dbReference type="AlphaFoldDB" id="A0AAV7V9Y1"/>
<name>A0AAV7V9Y1_PLEWA</name>